<feature type="transmembrane region" description="Helical" evidence="1">
    <location>
        <begin position="112"/>
        <end position="137"/>
    </location>
</feature>
<sequence length="800" mass="87625">MFKVAECITTQHDLLTVALAAGVSLAGMFAFFLLMDRAYECDARRRSMWMAIASFVGGSTVWATHFIAMLAYRGTVPIGFGIPLTVVSAVVIVVGFRLALTLLAGRAKYGKLLCAVTITLSIAAMHMIGMAGIRAAADVTYDFQRILAGAGVSLLLYLAAFQLFERSHGWSRVALPALLAILGTCTLHFNAMTATELVFNPSLPSVVDAEDAHGWLIGAISAISYSTVILTAGAVFIDRYLTDLKGVVNSTLDGLAVVRDGRIVEVNRRFARLLASSEGELIGRSPRTLFVTADHSNVDDLREAPVEAFPLVGDGNRIFELAVQTVEYRGRPSQVLAVRDLTEKRMAQRQVEYMARHDALTGLPNRLLFRECFEQALAQARQSEGQVAFLALDLDRFKAVNDLFGHAEGDRVLKKVADILLRCTKGGGTVARLGGDEFAILQSIGEQPAEARALAETILAAFSQEMNYAFDPTAVGVSIGVALFPGDGEDLDAIQHASDMALYRAKTSGRGIMAFFDAEIDRETRERRRMESELRNAVSRKQIQLVFQPFLAADEAKILGYEALIRWNHPEYGLLLPNAFLPIAEETGIIIQLGEWVLREACKTASQWDERLSLAVNFSPVQFRLVNLAPTVGAILAETGFDPHRLEVEINEAALLKDRSTTLATLHQLKEMGVRVVMDDFGTGHSSLSNLRCFPFDMIKIDRSFISAMSSDEEARSLVRAIVGLGRSLGFPVTAEGIETLEQYKMIMDEGCSQVQGLYFGQPNPPEALMDAATPFGKSQRSLQYAGSVDWFVGKDKRRM</sequence>
<gene>
    <name evidence="6" type="ORF">FHW37_101459</name>
</gene>
<evidence type="ECO:0000313" key="6">
    <source>
        <dbReference type="EMBL" id="TWF58655.1"/>
    </source>
</evidence>
<dbReference type="InterPro" id="IPR005330">
    <property type="entry name" value="MHYT_dom"/>
</dbReference>
<feature type="transmembrane region" description="Helical" evidence="1">
    <location>
        <begin position="47"/>
        <end position="72"/>
    </location>
</feature>
<dbReference type="GO" id="GO:0016020">
    <property type="term" value="C:membrane"/>
    <property type="evidence" value="ECO:0007669"/>
    <property type="project" value="UniProtKB-UniRule"/>
</dbReference>
<feature type="transmembrane region" description="Helical" evidence="1">
    <location>
        <begin position="173"/>
        <end position="192"/>
    </location>
</feature>
<dbReference type="Pfam" id="PF00989">
    <property type="entry name" value="PAS"/>
    <property type="match status" value="1"/>
</dbReference>
<dbReference type="NCBIfam" id="TIGR00229">
    <property type="entry name" value="sensory_box"/>
    <property type="match status" value="1"/>
</dbReference>
<feature type="coiled-coil region" evidence="2">
    <location>
        <begin position="513"/>
        <end position="540"/>
    </location>
</feature>
<dbReference type="Gene3D" id="3.30.70.270">
    <property type="match status" value="1"/>
</dbReference>
<organism evidence="6 7">
    <name type="scientific">Neorhizobium alkalisoli</name>
    <dbReference type="NCBI Taxonomy" id="528178"/>
    <lineage>
        <taxon>Bacteria</taxon>
        <taxon>Pseudomonadati</taxon>
        <taxon>Pseudomonadota</taxon>
        <taxon>Alphaproteobacteria</taxon>
        <taxon>Hyphomicrobiales</taxon>
        <taxon>Rhizobiaceae</taxon>
        <taxon>Rhizobium/Agrobacterium group</taxon>
        <taxon>Neorhizobium</taxon>
    </lineage>
</organism>
<feature type="domain" description="MHYT" evidence="5">
    <location>
        <begin position="12"/>
        <end position="198"/>
    </location>
</feature>
<feature type="transmembrane region" description="Helical" evidence="1">
    <location>
        <begin position="78"/>
        <end position="100"/>
    </location>
</feature>
<evidence type="ECO:0000313" key="7">
    <source>
        <dbReference type="Proteomes" id="UP000320653"/>
    </source>
</evidence>
<dbReference type="InterPro" id="IPR052155">
    <property type="entry name" value="Biofilm_reg_signaling"/>
</dbReference>
<dbReference type="SUPFAM" id="SSF55073">
    <property type="entry name" value="Nucleotide cyclase"/>
    <property type="match status" value="1"/>
</dbReference>
<keyword evidence="7" id="KW-1185">Reference proteome</keyword>
<dbReference type="InterPro" id="IPR000160">
    <property type="entry name" value="GGDEF_dom"/>
</dbReference>
<dbReference type="OrthoDB" id="9814202at2"/>
<dbReference type="EMBL" id="VIWP01000001">
    <property type="protein sequence ID" value="TWF58655.1"/>
    <property type="molecule type" value="Genomic_DNA"/>
</dbReference>
<keyword evidence="1" id="KW-0472">Membrane</keyword>
<comment type="caution">
    <text evidence="6">The sequence shown here is derived from an EMBL/GenBank/DDBJ whole genome shotgun (WGS) entry which is preliminary data.</text>
</comment>
<proteinExistence type="predicted"/>
<dbReference type="PANTHER" id="PTHR44757:SF2">
    <property type="entry name" value="BIOFILM ARCHITECTURE MAINTENANCE PROTEIN MBAA"/>
    <property type="match status" value="1"/>
</dbReference>
<dbReference type="InterPro" id="IPR035965">
    <property type="entry name" value="PAS-like_dom_sf"/>
</dbReference>
<keyword evidence="2" id="KW-0175">Coiled coil</keyword>
<evidence type="ECO:0000256" key="2">
    <source>
        <dbReference type="SAM" id="Coils"/>
    </source>
</evidence>
<dbReference type="Pfam" id="PF00990">
    <property type="entry name" value="GGDEF"/>
    <property type="match status" value="1"/>
</dbReference>
<dbReference type="PROSITE" id="PS50883">
    <property type="entry name" value="EAL"/>
    <property type="match status" value="1"/>
</dbReference>
<dbReference type="Gene3D" id="3.30.450.20">
    <property type="entry name" value="PAS domain"/>
    <property type="match status" value="1"/>
</dbReference>
<dbReference type="Gene3D" id="3.20.20.450">
    <property type="entry name" value="EAL domain"/>
    <property type="match status" value="1"/>
</dbReference>
<dbReference type="InterPro" id="IPR001633">
    <property type="entry name" value="EAL_dom"/>
</dbReference>
<dbReference type="NCBIfam" id="TIGR00254">
    <property type="entry name" value="GGDEF"/>
    <property type="match status" value="1"/>
</dbReference>
<dbReference type="Pfam" id="PF03707">
    <property type="entry name" value="MHYT"/>
    <property type="match status" value="2"/>
</dbReference>
<dbReference type="SMART" id="SM00052">
    <property type="entry name" value="EAL"/>
    <property type="match status" value="1"/>
</dbReference>
<dbReference type="GO" id="GO:0006355">
    <property type="term" value="P:regulation of DNA-templated transcription"/>
    <property type="evidence" value="ECO:0007669"/>
    <property type="project" value="InterPro"/>
</dbReference>
<evidence type="ECO:0000259" key="5">
    <source>
        <dbReference type="PROSITE" id="PS50924"/>
    </source>
</evidence>
<dbReference type="PANTHER" id="PTHR44757">
    <property type="entry name" value="DIGUANYLATE CYCLASE DGCP"/>
    <property type="match status" value="1"/>
</dbReference>
<feature type="transmembrane region" description="Helical" evidence="1">
    <location>
        <begin position="143"/>
        <end position="161"/>
    </location>
</feature>
<dbReference type="InterPro" id="IPR000014">
    <property type="entry name" value="PAS"/>
</dbReference>
<dbReference type="SUPFAM" id="SSF55785">
    <property type="entry name" value="PYP-like sensor domain (PAS domain)"/>
    <property type="match status" value="1"/>
</dbReference>
<dbReference type="InterPro" id="IPR013767">
    <property type="entry name" value="PAS_fold"/>
</dbReference>
<accession>A0A561R7S9</accession>
<evidence type="ECO:0000256" key="1">
    <source>
        <dbReference type="PROSITE-ProRule" id="PRU00244"/>
    </source>
</evidence>
<dbReference type="Pfam" id="PF00563">
    <property type="entry name" value="EAL"/>
    <property type="match status" value="1"/>
</dbReference>
<dbReference type="AlphaFoldDB" id="A0A561R7S9"/>
<dbReference type="RefSeq" id="WP_145631969.1">
    <property type="nucleotide sequence ID" value="NZ_VIWP01000001.1"/>
</dbReference>
<feature type="transmembrane region" description="Helical" evidence="1">
    <location>
        <begin position="212"/>
        <end position="237"/>
    </location>
</feature>
<dbReference type="PROSITE" id="PS50924">
    <property type="entry name" value="MHYT"/>
    <property type="match status" value="1"/>
</dbReference>
<evidence type="ECO:0000259" key="4">
    <source>
        <dbReference type="PROSITE" id="PS50887"/>
    </source>
</evidence>
<dbReference type="SUPFAM" id="SSF141868">
    <property type="entry name" value="EAL domain-like"/>
    <property type="match status" value="1"/>
</dbReference>
<dbReference type="CDD" id="cd01949">
    <property type="entry name" value="GGDEF"/>
    <property type="match status" value="1"/>
</dbReference>
<dbReference type="SMART" id="SM00267">
    <property type="entry name" value="GGDEF"/>
    <property type="match status" value="1"/>
</dbReference>
<dbReference type="InterPro" id="IPR029787">
    <property type="entry name" value="Nucleotide_cyclase"/>
</dbReference>
<protein>
    <submittedName>
        <fullName evidence="6">Diguanylate cyclase/phosphodiesterase</fullName>
    </submittedName>
</protein>
<dbReference type="InterPro" id="IPR043128">
    <property type="entry name" value="Rev_trsase/Diguanyl_cyclase"/>
</dbReference>
<reference evidence="6 7" key="1">
    <citation type="submission" date="2019-06" db="EMBL/GenBank/DDBJ databases">
        <title>Sorghum-associated microbial communities from plants grown in Nebraska, USA.</title>
        <authorList>
            <person name="Schachtman D."/>
        </authorList>
    </citation>
    <scope>NUCLEOTIDE SEQUENCE [LARGE SCALE GENOMIC DNA]</scope>
    <source>
        <strain evidence="6 7">1225</strain>
    </source>
</reference>
<dbReference type="Proteomes" id="UP000320653">
    <property type="component" value="Unassembled WGS sequence"/>
</dbReference>
<keyword evidence="1" id="KW-0812">Transmembrane</keyword>
<evidence type="ECO:0000259" key="3">
    <source>
        <dbReference type="PROSITE" id="PS50883"/>
    </source>
</evidence>
<feature type="transmembrane region" description="Helical" evidence="1">
    <location>
        <begin position="14"/>
        <end position="35"/>
    </location>
</feature>
<feature type="domain" description="GGDEF" evidence="4">
    <location>
        <begin position="385"/>
        <end position="518"/>
    </location>
</feature>
<dbReference type="PROSITE" id="PS50887">
    <property type="entry name" value="GGDEF"/>
    <property type="match status" value="1"/>
</dbReference>
<dbReference type="SMART" id="SM00091">
    <property type="entry name" value="PAS"/>
    <property type="match status" value="1"/>
</dbReference>
<feature type="domain" description="EAL" evidence="3">
    <location>
        <begin position="527"/>
        <end position="777"/>
    </location>
</feature>
<dbReference type="CDD" id="cd01948">
    <property type="entry name" value="EAL"/>
    <property type="match status" value="1"/>
</dbReference>
<keyword evidence="1" id="KW-1133">Transmembrane helix</keyword>
<dbReference type="CDD" id="cd00130">
    <property type="entry name" value="PAS"/>
    <property type="match status" value="1"/>
</dbReference>
<dbReference type="InterPro" id="IPR035919">
    <property type="entry name" value="EAL_sf"/>
</dbReference>
<name>A0A561R7S9_9HYPH</name>